<evidence type="ECO:0000259" key="2">
    <source>
        <dbReference type="PROSITE" id="PS50853"/>
    </source>
</evidence>
<dbReference type="InterPro" id="IPR050991">
    <property type="entry name" value="ECM_Regulatory_Proteins"/>
</dbReference>
<dbReference type="PROSITE" id="PS50853">
    <property type="entry name" value="FN3"/>
    <property type="match status" value="1"/>
</dbReference>
<organism evidence="3 4">
    <name type="scientific">Ascaris lumbricoides</name>
    <name type="common">Giant roundworm</name>
    <dbReference type="NCBI Taxonomy" id="6252"/>
    <lineage>
        <taxon>Eukaryota</taxon>
        <taxon>Metazoa</taxon>
        <taxon>Ecdysozoa</taxon>
        <taxon>Nematoda</taxon>
        <taxon>Chromadorea</taxon>
        <taxon>Rhabditida</taxon>
        <taxon>Spirurina</taxon>
        <taxon>Ascaridomorpha</taxon>
        <taxon>Ascaridoidea</taxon>
        <taxon>Ascarididae</taxon>
        <taxon>Ascaris</taxon>
    </lineage>
</organism>
<evidence type="ECO:0000313" key="3">
    <source>
        <dbReference type="Proteomes" id="UP000036681"/>
    </source>
</evidence>
<evidence type="ECO:0000313" key="4">
    <source>
        <dbReference type="WBParaSite" id="ALUE_0002009201-mRNA-1"/>
    </source>
</evidence>
<reference evidence="4" key="1">
    <citation type="submission" date="2017-02" db="UniProtKB">
        <authorList>
            <consortium name="WormBaseParasite"/>
        </authorList>
    </citation>
    <scope>IDENTIFICATION</scope>
</reference>
<dbReference type="InterPro" id="IPR003961">
    <property type="entry name" value="FN3_dom"/>
</dbReference>
<dbReference type="SMART" id="SM00060">
    <property type="entry name" value="FN3"/>
    <property type="match status" value="2"/>
</dbReference>
<dbReference type="Gene3D" id="2.60.40.10">
    <property type="entry name" value="Immunoglobulins"/>
    <property type="match status" value="2"/>
</dbReference>
<proteinExistence type="predicted"/>
<dbReference type="InterPro" id="IPR013783">
    <property type="entry name" value="Ig-like_fold"/>
</dbReference>
<dbReference type="WBParaSite" id="ALUE_0002009201-mRNA-1">
    <property type="protein sequence ID" value="ALUE_0002009201-mRNA-1"/>
    <property type="gene ID" value="ALUE_0002009201"/>
</dbReference>
<accession>A0A0M3IMW4</accession>
<feature type="domain" description="Fibronectin type-III" evidence="2">
    <location>
        <begin position="14"/>
        <end position="108"/>
    </location>
</feature>
<dbReference type="PANTHER" id="PTHR46708:SF2">
    <property type="entry name" value="FIBRONECTIN TYPE-III DOMAIN-CONTAINING PROTEIN"/>
    <property type="match status" value="1"/>
</dbReference>
<sequence>MYRYSEYEYYSEEEETHIEEIDVSNDYIHFTWIVDKSLNKSLTSLRIMAATMKGSSSMSPVAVVIAPNVTSYKFEGLVGNTTYRISVEGFSNKRSVFYTSTLISTSLAALDWLPAPTDISLTDKTSDSLEITWTTPIVASASNQAMVNQHLAGTDFGFGSLGWAAFATLGEGEQFILRLKSRTPNSLTVKWPVSWLSAPNVPYTIRAKTLYSIDGTDKEVSVSSYNEPGRNPEYTLRNLAPGAIFNVTMSTLSEVNVALTNS</sequence>
<protein>
    <submittedName>
        <fullName evidence="4">Fibronectin type-III domain-containing protein</fullName>
    </submittedName>
</protein>
<dbReference type="AlphaFoldDB" id="A0A0M3IMW4"/>
<keyword evidence="3" id="KW-1185">Reference proteome</keyword>
<dbReference type="Proteomes" id="UP000036681">
    <property type="component" value="Unplaced"/>
</dbReference>
<dbReference type="InterPro" id="IPR036116">
    <property type="entry name" value="FN3_sf"/>
</dbReference>
<keyword evidence="1" id="KW-0677">Repeat</keyword>
<name>A0A0M3IMW4_ASCLU</name>
<dbReference type="SUPFAM" id="SSF49265">
    <property type="entry name" value="Fibronectin type III"/>
    <property type="match status" value="2"/>
</dbReference>
<dbReference type="PANTHER" id="PTHR46708">
    <property type="entry name" value="TENASCIN"/>
    <property type="match status" value="1"/>
</dbReference>
<evidence type="ECO:0000256" key="1">
    <source>
        <dbReference type="ARBA" id="ARBA00022737"/>
    </source>
</evidence>